<feature type="region of interest" description="Disordered" evidence="6">
    <location>
        <begin position="353"/>
        <end position="384"/>
    </location>
</feature>
<name>A0AAQ3MAM2_9PEZI</name>
<dbReference type="InterPro" id="IPR050493">
    <property type="entry name" value="FAD-dep_Monooxygenase_BioMet"/>
</dbReference>
<evidence type="ECO:0000256" key="1">
    <source>
        <dbReference type="ARBA" id="ARBA00007992"/>
    </source>
</evidence>
<feature type="domain" description="FAD-binding" evidence="7">
    <location>
        <begin position="10"/>
        <end position="352"/>
    </location>
</feature>
<protein>
    <submittedName>
        <fullName evidence="8">FAD-dependent monooxygenase OpS4</fullName>
    </submittedName>
</protein>
<reference evidence="8 9" key="1">
    <citation type="submission" date="2023-11" db="EMBL/GenBank/DDBJ databases">
        <title>An acidophilic fungus is an integral part of prey digestion in a carnivorous sundew plant.</title>
        <authorList>
            <person name="Tsai I.J."/>
        </authorList>
    </citation>
    <scope>NUCLEOTIDE SEQUENCE [LARGE SCALE GENOMIC DNA]</scope>
    <source>
        <strain evidence="8">169a</strain>
    </source>
</reference>
<evidence type="ECO:0000313" key="8">
    <source>
        <dbReference type="EMBL" id="WPH01367.1"/>
    </source>
</evidence>
<accession>A0AAQ3MAM2</accession>
<dbReference type="Gene3D" id="3.50.50.60">
    <property type="entry name" value="FAD/NAD(P)-binding domain"/>
    <property type="match status" value="1"/>
</dbReference>
<dbReference type="GO" id="GO:0004497">
    <property type="term" value="F:monooxygenase activity"/>
    <property type="evidence" value="ECO:0007669"/>
    <property type="project" value="UniProtKB-KW"/>
</dbReference>
<evidence type="ECO:0000313" key="9">
    <source>
        <dbReference type="Proteomes" id="UP001303373"/>
    </source>
</evidence>
<evidence type="ECO:0000256" key="2">
    <source>
        <dbReference type="ARBA" id="ARBA00022630"/>
    </source>
</evidence>
<dbReference type="PROSITE" id="PS51257">
    <property type="entry name" value="PROKAR_LIPOPROTEIN"/>
    <property type="match status" value="1"/>
</dbReference>
<dbReference type="SUPFAM" id="SSF51905">
    <property type="entry name" value="FAD/NAD(P)-binding domain"/>
    <property type="match status" value="1"/>
</dbReference>
<keyword evidence="9" id="KW-1185">Reference proteome</keyword>
<evidence type="ECO:0000256" key="5">
    <source>
        <dbReference type="ARBA" id="ARBA00023033"/>
    </source>
</evidence>
<dbReference type="Proteomes" id="UP001303373">
    <property type="component" value="Chromosome 6"/>
</dbReference>
<gene>
    <name evidence="8" type="ORF">R9X50_00421000</name>
</gene>
<dbReference type="PRINTS" id="PR00420">
    <property type="entry name" value="RNGMNOXGNASE"/>
</dbReference>
<dbReference type="AlphaFoldDB" id="A0AAQ3MAM2"/>
<dbReference type="EMBL" id="CP138585">
    <property type="protein sequence ID" value="WPH01367.1"/>
    <property type="molecule type" value="Genomic_DNA"/>
</dbReference>
<evidence type="ECO:0000256" key="3">
    <source>
        <dbReference type="ARBA" id="ARBA00022827"/>
    </source>
</evidence>
<sequence>MSSKSPLSLNIAILGAGLAGLSCAIALAQQGHKITVLERRNALSEIGAGVQVPPNASRILISWGLEAELQAQAENRSDVLFVRYLTGETLARMPPASSDLPNWLIYRPDYQRVLYDAAVQAGAIVRFDVHVTKIDQDNTRLEIGNGEFLTPDLILGADGIGSSTRKTILNDKVELKVTTANYRVLIPREKMLQNAQAAPYLHNAAAQVWMGPGRTVVMYPIAQGKFYNMVLEHPGSPPVGKWNLAMDMNAVREQFQDFAAPIPTLLSLADSCYDWAVARVPILHSWSSTSGKILLVGDAAHATLPHLAQGAAMCTEDAAVLAECLARVTDRSQIPTLTTLFQEIRKPRTERIQAASDANSKRWTIPDGPEQEARDAKWKVPSKMADGQGANEFREAAFRRWLFEYDAVAETRNILDKAGF</sequence>
<dbReference type="Pfam" id="PF01494">
    <property type="entry name" value="FAD_binding_3"/>
    <property type="match status" value="1"/>
</dbReference>
<dbReference type="SUPFAM" id="SSF54373">
    <property type="entry name" value="FAD-linked reductases, C-terminal domain"/>
    <property type="match status" value="1"/>
</dbReference>
<dbReference type="PANTHER" id="PTHR13789">
    <property type="entry name" value="MONOOXYGENASE"/>
    <property type="match status" value="1"/>
</dbReference>
<evidence type="ECO:0000256" key="4">
    <source>
        <dbReference type="ARBA" id="ARBA00023002"/>
    </source>
</evidence>
<evidence type="ECO:0000259" key="7">
    <source>
        <dbReference type="Pfam" id="PF01494"/>
    </source>
</evidence>
<keyword evidence="5 8" id="KW-0503">Monooxygenase</keyword>
<comment type="similarity">
    <text evidence="1">Belongs to the paxM FAD-dependent monooxygenase family.</text>
</comment>
<keyword evidence="2" id="KW-0285">Flavoprotein</keyword>
<proteinExistence type="inferred from homology"/>
<dbReference type="PANTHER" id="PTHR13789:SF147">
    <property type="entry name" value="PUTATIVE (AFU_ORTHOLOGUE AFUA_2G01950)-RELATED"/>
    <property type="match status" value="1"/>
</dbReference>
<evidence type="ECO:0000256" key="6">
    <source>
        <dbReference type="SAM" id="MobiDB-lite"/>
    </source>
</evidence>
<dbReference type="GO" id="GO:0071949">
    <property type="term" value="F:FAD binding"/>
    <property type="evidence" value="ECO:0007669"/>
    <property type="project" value="InterPro"/>
</dbReference>
<keyword evidence="3" id="KW-0274">FAD</keyword>
<dbReference type="InterPro" id="IPR002938">
    <property type="entry name" value="FAD-bd"/>
</dbReference>
<organism evidence="8 9">
    <name type="scientific">Acrodontium crateriforme</name>
    <dbReference type="NCBI Taxonomy" id="150365"/>
    <lineage>
        <taxon>Eukaryota</taxon>
        <taxon>Fungi</taxon>
        <taxon>Dikarya</taxon>
        <taxon>Ascomycota</taxon>
        <taxon>Pezizomycotina</taxon>
        <taxon>Dothideomycetes</taxon>
        <taxon>Dothideomycetidae</taxon>
        <taxon>Mycosphaerellales</taxon>
        <taxon>Teratosphaeriaceae</taxon>
        <taxon>Acrodontium</taxon>
    </lineage>
</organism>
<keyword evidence="4" id="KW-0560">Oxidoreductase</keyword>
<dbReference type="InterPro" id="IPR036188">
    <property type="entry name" value="FAD/NAD-bd_sf"/>
</dbReference>